<evidence type="ECO:0000259" key="10">
    <source>
        <dbReference type="Pfam" id="PF04290"/>
    </source>
</evidence>
<dbReference type="RefSeq" id="WP_176849810.1">
    <property type="nucleotide sequence ID" value="NZ_FMZX01000031.1"/>
</dbReference>
<feature type="transmembrane region" description="Helical" evidence="9">
    <location>
        <begin position="130"/>
        <end position="148"/>
    </location>
</feature>
<evidence type="ECO:0000256" key="6">
    <source>
        <dbReference type="ARBA" id="ARBA00022989"/>
    </source>
</evidence>
<dbReference type="STRING" id="938405.SAMN02927895_05235"/>
<comment type="similarity">
    <text evidence="8 9">Belongs to the TRAP transporter small permease family.</text>
</comment>
<dbReference type="PANTHER" id="PTHR35011">
    <property type="entry name" value="2,3-DIKETO-L-GULONATE TRAP TRANSPORTER SMALL PERMEASE PROTEIN YIAM"/>
    <property type="match status" value="1"/>
</dbReference>
<feature type="transmembrane region" description="Helical" evidence="9">
    <location>
        <begin position="20"/>
        <end position="39"/>
    </location>
</feature>
<feature type="domain" description="Tripartite ATP-independent periplasmic transporters DctQ component" evidence="10">
    <location>
        <begin position="27"/>
        <end position="156"/>
    </location>
</feature>
<evidence type="ECO:0000256" key="5">
    <source>
        <dbReference type="ARBA" id="ARBA00022692"/>
    </source>
</evidence>
<evidence type="ECO:0000256" key="7">
    <source>
        <dbReference type="ARBA" id="ARBA00023136"/>
    </source>
</evidence>
<keyword evidence="3" id="KW-1003">Cell membrane</keyword>
<keyword evidence="7 9" id="KW-0472">Membrane</keyword>
<protein>
    <recommendedName>
        <fullName evidence="9">TRAP transporter small permease protein</fullName>
    </recommendedName>
</protein>
<keyword evidence="6 9" id="KW-1133">Transmembrane helix</keyword>
<feature type="transmembrane region" description="Helical" evidence="9">
    <location>
        <begin position="51"/>
        <end position="68"/>
    </location>
</feature>
<dbReference type="AlphaFoldDB" id="A0A1G7CD44"/>
<comment type="subunit">
    <text evidence="9">The complex comprises the extracytoplasmic solute receptor protein and the two transmembrane proteins.</text>
</comment>
<evidence type="ECO:0000256" key="3">
    <source>
        <dbReference type="ARBA" id="ARBA00022475"/>
    </source>
</evidence>
<organism evidence="11 12">
    <name type="scientific">Belnapia rosea</name>
    <dbReference type="NCBI Taxonomy" id="938405"/>
    <lineage>
        <taxon>Bacteria</taxon>
        <taxon>Pseudomonadati</taxon>
        <taxon>Pseudomonadota</taxon>
        <taxon>Alphaproteobacteria</taxon>
        <taxon>Acetobacterales</taxon>
        <taxon>Roseomonadaceae</taxon>
        <taxon>Belnapia</taxon>
    </lineage>
</organism>
<proteinExistence type="inferred from homology"/>
<dbReference type="PANTHER" id="PTHR35011:SF2">
    <property type="entry name" value="2,3-DIKETO-L-GULONATE TRAP TRANSPORTER SMALL PERMEASE PROTEIN YIAM"/>
    <property type="match status" value="1"/>
</dbReference>
<accession>A0A1G7CD44</accession>
<evidence type="ECO:0000256" key="9">
    <source>
        <dbReference type="RuleBase" id="RU369079"/>
    </source>
</evidence>
<evidence type="ECO:0000256" key="1">
    <source>
        <dbReference type="ARBA" id="ARBA00004429"/>
    </source>
</evidence>
<comment type="function">
    <text evidence="9">Part of the tripartite ATP-independent periplasmic (TRAP) transport system.</text>
</comment>
<sequence>MTQFVIRLSDIVTEVAKAILGLCIALIVLITIAAVWWRYILAAPLAWIEQVSNILFIWVTFIGAAVLYRQKLHIGVDMLIERLQGRARAVLFWGIEVGNLVFILILFVYSMKLSIDVLPNTYGALDITPAWFYFSAPVACAMMALYFIEKLVDPARRTAEGSAGEF</sequence>
<dbReference type="Proteomes" id="UP000198925">
    <property type="component" value="Unassembled WGS sequence"/>
</dbReference>
<evidence type="ECO:0000256" key="2">
    <source>
        <dbReference type="ARBA" id="ARBA00022448"/>
    </source>
</evidence>
<keyword evidence="4 9" id="KW-0997">Cell inner membrane</keyword>
<dbReference type="Pfam" id="PF04290">
    <property type="entry name" value="DctQ"/>
    <property type="match status" value="1"/>
</dbReference>
<dbReference type="GO" id="GO:0022857">
    <property type="term" value="F:transmembrane transporter activity"/>
    <property type="evidence" value="ECO:0007669"/>
    <property type="project" value="UniProtKB-UniRule"/>
</dbReference>
<dbReference type="GO" id="GO:0015740">
    <property type="term" value="P:C4-dicarboxylate transport"/>
    <property type="evidence" value="ECO:0007669"/>
    <property type="project" value="TreeGrafter"/>
</dbReference>
<dbReference type="GO" id="GO:0005886">
    <property type="term" value="C:plasma membrane"/>
    <property type="evidence" value="ECO:0007669"/>
    <property type="project" value="UniProtKB-SubCell"/>
</dbReference>
<evidence type="ECO:0000313" key="12">
    <source>
        <dbReference type="Proteomes" id="UP000198925"/>
    </source>
</evidence>
<dbReference type="InterPro" id="IPR055348">
    <property type="entry name" value="DctQ"/>
</dbReference>
<feature type="transmembrane region" description="Helical" evidence="9">
    <location>
        <begin position="89"/>
        <end position="110"/>
    </location>
</feature>
<gene>
    <name evidence="11" type="ORF">SAMN04487779_103111</name>
</gene>
<keyword evidence="5 9" id="KW-0812">Transmembrane</keyword>
<keyword evidence="2 9" id="KW-0813">Transport</keyword>
<evidence type="ECO:0000256" key="8">
    <source>
        <dbReference type="ARBA" id="ARBA00038436"/>
    </source>
</evidence>
<keyword evidence="12" id="KW-1185">Reference proteome</keyword>
<comment type="subcellular location">
    <subcellularLocation>
        <location evidence="1 9">Cell inner membrane</location>
        <topology evidence="1 9">Multi-pass membrane protein</topology>
    </subcellularLocation>
</comment>
<name>A0A1G7CD44_9PROT</name>
<evidence type="ECO:0000256" key="4">
    <source>
        <dbReference type="ARBA" id="ARBA00022519"/>
    </source>
</evidence>
<reference evidence="11 12" key="1">
    <citation type="submission" date="2016-10" db="EMBL/GenBank/DDBJ databases">
        <authorList>
            <person name="de Groot N.N."/>
        </authorList>
    </citation>
    <scope>NUCLEOTIDE SEQUENCE [LARGE SCALE GENOMIC DNA]</scope>
    <source>
        <strain evidence="11 12">CPCC 100156</strain>
    </source>
</reference>
<evidence type="ECO:0000313" key="11">
    <source>
        <dbReference type="EMBL" id="SDE37247.1"/>
    </source>
</evidence>
<dbReference type="InterPro" id="IPR007387">
    <property type="entry name" value="TRAP_DctQ"/>
</dbReference>
<dbReference type="EMBL" id="FMZX01000031">
    <property type="protein sequence ID" value="SDE37247.1"/>
    <property type="molecule type" value="Genomic_DNA"/>
</dbReference>